<protein>
    <submittedName>
        <fullName evidence="1">Uncharacterized protein</fullName>
    </submittedName>
</protein>
<dbReference type="InterPro" id="IPR054438">
    <property type="entry name" value="Struct_cement_gp24/gp6"/>
</dbReference>
<organism evidence="1 2">
    <name type="scientific">Aeromonas phage ZPAH14</name>
    <dbReference type="NCBI Taxonomy" id="2924887"/>
    <lineage>
        <taxon>Viruses</taxon>
        <taxon>Duplodnaviria</taxon>
        <taxon>Heunggongvirae</taxon>
        <taxon>Uroviricota</taxon>
        <taxon>Caudoviricetes</taxon>
        <taxon>Chaseviridae</taxon>
        <taxon>Nefertitivirinae</taxon>
        <taxon>Shantouvirus</taxon>
        <taxon>Shantouvirus ZPAH14</taxon>
    </lineage>
</organism>
<reference evidence="1" key="1">
    <citation type="submission" date="2022-02" db="EMBL/GenBank/DDBJ databases">
        <title>The Aeromonas hydrophila phage ZPAH14.</title>
        <authorList>
            <person name="Li J."/>
        </authorList>
    </citation>
    <scope>NUCLEOTIDE SEQUENCE</scope>
</reference>
<name>A0AAE9GYT2_9CAUD</name>
<keyword evidence="2" id="KW-1185">Reference proteome</keyword>
<dbReference type="Proteomes" id="UP000830307">
    <property type="component" value="Segment"/>
</dbReference>
<evidence type="ECO:0000313" key="1">
    <source>
        <dbReference type="EMBL" id="UOT58036.1"/>
    </source>
</evidence>
<dbReference type="GeneID" id="77932639"/>
<dbReference type="Pfam" id="PF22758">
    <property type="entry name" value="Phage_cement"/>
    <property type="match status" value="1"/>
</dbReference>
<sequence length="159" mass="16374">MPKQEYRINIRKALPGQLYGLQQTRADIQTAFVENAEGIGFGVACKVGTGARGVTLGGAAHVAGISVRQIDREALNRPSDGSIVFKKGDTLPLLSDGRINVEVNVAGTMVRGAAVYVDDATGKFGVSGGTKCTNVVWGTNGVAAKGGVHHVVITNAGVA</sequence>
<dbReference type="EMBL" id="OM810291">
    <property type="protein sequence ID" value="UOT58036.1"/>
    <property type="molecule type" value="Genomic_DNA"/>
</dbReference>
<dbReference type="RefSeq" id="YP_010656745.1">
    <property type="nucleotide sequence ID" value="NC_070840.1"/>
</dbReference>
<accession>A0AAE9GYT2</accession>
<dbReference type="KEGG" id="vg:77932639"/>
<proteinExistence type="predicted"/>
<evidence type="ECO:0000313" key="2">
    <source>
        <dbReference type="Proteomes" id="UP000830307"/>
    </source>
</evidence>